<evidence type="ECO:0000256" key="1">
    <source>
        <dbReference type="ARBA" id="ARBA00006885"/>
    </source>
</evidence>
<dbReference type="InterPro" id="IPR023393">
    <property type="entry name" value="START-like_dom_sf"/>
</dbReference>
<dbReference type="InterPro" id="IPR005031">
    <property type="entry name" value="COQ10_START"/>
</dbReference>
<dbReference type="VEuPathDB" id="VectorBase:GPAI020755"/>
<dbReference type="PANTHER" id="PTHR12901:SF10">
    <property type="entry name" value="COENZYME Q-BINDING PROTEIN COQ10, MITOCHONDRIAL"/>
    <property type="match status" value="1"/>
</dbReference>
<dbReference type="GO" id="GO:0045333">
    <property type="term" value="P:cellular respiration"/>
    <property type="evidence" value="ECO:0007669"/>
    <property type="project" value="InterPro"/>
</dbReference>
<evidence type="ECO:0000313" key="6">
    <source>
        <dbReference type="Proteomes" id="UP000092445"/>
    </source>
</evidence>
<dbReference type="SUPFAM" id="SSF55961">
    <property type="entry name" value="Bet v1-like"/>
    <property type="match status" value="1"/>
</dbReference>
<feature type="domain" description="Coenzyme Q-binding protein COQ10 START" evidence="4">
    <location>
        <begin position="86"/>
        <end position="214"/>
    </location>
</feature>
<dbReference type="InterPro" id="IPR044996">
    <property type="entry name" value="COQ10-like"/>
</dbReference>
<comment type="similarity">
    <text evidence="1">Belongs to the COQ10 family.</text>
</comment>
<dbReference type="Proteomes" id="UP000092445">
    <property type="component" value="Unassembled WGS sequence"/>
</dbReference>
<name>A0A1A9ZP86_GLOPL</name>
<evidence type="ECO:0000256" key="2">
    <source>
        <dbReference type="ARBA" id="ARBA00011814"/>
    </source>
</evidence>
<accession>A0A1A9ZP86</accession>
<dbReference type="AlphaFoldDB" id="A0A1A9ZP86"/>
<evidence type="ECO:0000259" key="4">
    <source>
        <dbReference type="Pfam" id="PF03364"/>
    </source>
</evidence>
<dbReference type="Pfam" id="PF03364">
    <property type="entry name" value="Polyketide_cyc"/>
    <property type="match status" value="1"/>
</dbReference>
<organism evidence="5 6">
    <name type="scientific">Glossina pallidipes</name>
    <name type="common">Tsetse fly</name>
    <dbReference type="NCBI Taxonomy" id="7398"/>
    <lineage>
        <taxon>Eukaryota</taxon>
        <taxon>Metazoa</taxon>
        <taxon>Ecdysozoa</taxon>
        <taxon>Arthropoda</taxon>
        <taxon>Hexapoda</taxon>
        <taxon>Insecta</taxon>
        <taxon>Pterygota</taxon>
        <taxon>Neoptera</taxon>
        <taxon>Endopterygota</taxon>
        <taxon>Diptera</taxon>
        <taxon>Brachycera</taxon>
        <taxon>Muscomorpha</taxon>
        <taxon>Hippoboscoidea</taxon>
        <taxon>Glossinidae</taxon>
        <taxon>Glossina</taxon>
    </lineage>
</organism>
<dbReference type="PANTHER" id="PTHR12901">
    <property type="entry name" value="SPERM PROTEIN HOMOLOG"/>
    <property type="match status" value="1"/>
</dbReference>
<comment type="subunit">
    <text evidence="2">Interacts with coenzyme Q.</text>
</comment>
<evidence type="ECO:0000256" key="3">
    <source>
        <dbReference type="ARBA" id="ARBA00024947"/>
    </source>
</evidence>
<protein>
    <submittedName>
        <fullName evidence="5">Polyketide_cyc domain-containing protein</fullName>
    </submittedName>
</protein>
<comment type="function">
    <text evidence="3">Required for the function of coenzyme Q in the respiratory chain. May serve as a chaperone or may be involved in the transport of Q6 from its site of synthesis to the catalytic sites of the respiratory complexes.</text>
</comment>
<dbReference type="STRING" id="7398.A0A1A9ZP86"/>
<evidence type="ECO:0000313" key="5">
    <source>
        <dbReference type="EnsemblMetazoa" id="GPAI020755-PA"/>
    </source>
</evidence>
<dbReference type="Gene3D" id="3.30.530.20">
    <property type="match status" value="1"/>
</dbReference>
<reference evidence="5" key="2">
    <citation type="submission" date="2020-05" db="UniProtKB">
        <authorList>
            <consortium name="EnsemblMetazoa"/>
        </authorList>
    </citation>
    <scope>IDENTIFICATION</scope>
    <source>
        <strain evidence="5">IAEA</strain>
    </source>
</reference>
<dbReference type="EnsemblMetazoa" id="GPAI020755-RA">
    <property type="protein sequence ID" value="GPAI020755-PA"/>
    <property type="gene ID" value="GPAI020755"/>
</dbReference>
<reference evidence="6" key="1">
    <citation type="submission" date="2014-03" db="EMBL/GenBank/DDBJ databases">
        <authorList>
            <person name="Aksoy S."/>
            <person name="Warren W."/>
            <person name="Wilson R.K."/>
        </authorList>
    </citation>
    <scope>NUCLEOTIDE SEQUENCE [LARGE SCALE GENOMIC DNA]</scope>
    <source>
        <strain evidence="6">IAEA</strain>
    </source>
</reference>
<sequence>MTLSLMFVSVVACFVCLCYVQFKKGNRKRNPIKNMLKQLTLLNKYKYITSYPIFVQTSKGYHQRRSFFSINNLSNKKREYVKKELIGYSMQEMYSVVADVKNYYTFVPYVKKSRVHSHHNLGFKADLIVGFPPINEAYTSRVTLNSPNLVMSECNDGRLFSYLLNEWRFSSGLKDIPQSCVLDFRVAFEFKSLLHSNIANLFFDLICDQMESAFLEEARRRFGEPSIRSHILSSKRS</sequence>
<keyword evidence="6" id="KW-1185">Reference proteome</keyword>
<proteinExistence type="inferred from homology"/>
<dbReference type="CDD" id="cd07813">
    <property type="entry name" value="COQ10p_like"/>
    <property type="match status" value="1"/>
</dbReference>
<dbReference type="GO" id="GO:0005739">
    <property type="term" value="C:mitochondrion"/>
    <property type="evidence" value="ECO:0007669"/>
    <property type="project" value="TreeGrafter"/>
</dbReference>
<dbReference type="GO" id="GO:0048039">
    <property type="term" value="F:ubiquinone binding"/>
    <property type="evidence" value="ECO:0007669"/>
    <property type="project" value="InterPro"/>
</dbReference>